<name>A0ABT5FXQ1_9ACTN</name>
<dbReference type="RefSeq" id="WP_272176436.1">
    <property type="nucleotide sequence ID" value="NZ_JAQOSK010000009.1"/>
</dbReference>
<evidence type="ECO:0000313" key="2">
    <source>
        <dbReference type="Proteomes" id="UP001221328"/>
    </source>
</evidence>
<gene>
    <name evidence="1" type="ORF">PO587_22405</name>
</gene>
<dbReference type="EMBL" id="JAQOSK010000009">
    <property type="protein sequence ID" value="MDC2957221.1"/>
    <property type="molecule type" value="Genomic_DNA"/>
</dbReference>
<comment type="caution">
    <text evidence="1">The sequence shown here is derived from an EMBL/GenBank/DDBJ whole genome shotgun (WGS) entry which is preliminary data.</text>
</comment>
<proteinExistence type="predicted"/>
<evidence type="ECO:0000313" key="1">
    <source>
        <dbReference type="EMBL" id="MDC2957221.1"/>
    </source>
</evidence>
<protein>
    <submittedName>
        <fullName evidence="1">Uncharacterized protein</fullName>
    </submittedName>
</protein>
<organism evidence="1 2">
    <name type="scientific">Streptomyces gilvifuscus</name>
    <dbReference type="NCBI Taxonomy" id="1550617"/>
    <lineage>
        <taxon>Bacteria</taxon>
        <taxon>Bacillati</taxon>
        <taxon>Actinomycetota</taxon>
        <taxon>Actinomycetes</taxon>
        <taxon>Kitasatosporales</taxon>
        <taxon>Streptomycetaceae</taxon>
        <taxon>Streptomyces</taxon>
    </lineage>
</organism>
<accession>A0ABT5FXQ1</accession>
<reference evidence="1 2" key="1">
    <citation type="journal article" date="2015" name="Int. J. Syst. Evol. Microbiol.">
        <title>Streptomyces gilvifuscus sp. nov., an actinomycete that produces antibacterial compounds isolated from soil.</title>
        <authorList>
            <person name="Nguyen T.M."/>
            <person name="Kim J."/>
        </authorList>
    </citation>
    <scope>NUCLEOTIDE SEQUENCE [LARGE SCALE GENOMIC DNA]</scope>
    <source>
        <strain evidence="1 2">T113</strain>
    </source>
</reference>
<dbReference type="Proteomes" id="UP001221328">
    <property type="component" value="Unassembled WGS sequence"/>
</dbReference>
<sequence>MSAEIVQLVEQAGPYLSAAVTAYGAGILHRAGDAALDAAVEETAGLGQRIVRLVWRRRDEEGQAALERAVDEAAAEPDDADAAALLRRQIKLALREDAELAREVAALLPAQSGVTVNVSGTRAIGAQHIGIAASGDNTTIHPPRQ</sequence>
<keyword evidence="2" id="KW-1185">Reference proteome</keyword>